<protein>
    <recommendedName>
        <fullName evidence="2">Glycoamylase-like domain-containing protein</fullName>
    </recommendedName>
</protein>
<dbReference type="Pfam" id="PF10091">
    <property type="entry name" value="Glycoamylase"/>
    <property type="match status" value="1"/>
</dbReference>
<accession>A0ABC9N6H5</accession>
<organism evidence="3 4">
    <name type="scientific">Bacteroides uniformis (strain ATCC 8492 / DSM 6597 / CCUG 4942 / CIP 103695 / JCM 5828 / KCTC 5204 / NCTC 13054 / VPI 0061)</name>
    <dbReference type="NCBI Taxonomy" id="411479"/>
    <lineage>
        <taxon>Bacteria</taxon>
        <taxon>Pseudomonadati</taxon>
        <taxon>Bacteroidota</taxon>
        <taxon>Bacteroidia</taxon>
        <taxon>Bacteroidales</taxon>
        <taxon>Bacteroidaceae</taxon>
        <taxon>Bacteroides</taxon>
    </lineage>
</organism>
<sequence length="449" mass="50997">MFKIGIMKNIFLFFLFLGVCSCSVNAINPPSGVTEKQLSDDELMTLVQKQTFRYFWDFAHPESGLAHERSNGGAETATIGGSGFGVMAIIVGIERGFVTREQGAERMLKIVRFLSDKNTDSYHGMWAHWMNGKTGKTIPFSRKDDGADIVESAFMFEGLLAAHQYFTKDNPTENRIRGIINNLWRQAEWNFFTQGQDVMYWHWSPNNGWAMNHQIKGHNECHIVYILGASSPTYPIAESVYHKGWANANTFLNGREYYGIKLPLGNNHGKGGPLFFTHYSYMGLDPRGLKDRYADYEEQMKAHTLINRAYCIDNPKGYKGYGEKCWGLTASDGDKGYSAHSPGNDRGVITPTAALSSIPYAPEYSLEAMRYFYEELGDRLWGEYGFKDAFNLTENWFAPSYLAIDQGPIIVMIENYRTGLIWKLFMSHPDVQKGLRRLGFTSPYLNKVD</sequence>
<comment type="caution">
    <text evidence="3">The sequence shown here is derived from an EMBL/GenBank/DDBJ whole genome shotgun (WGS) entry which is preliminary data.</text>
</comment>
<gene>
    <name evidence="3" type="ORF">BACUNI_03963</name>
</gene>
<dbReference type="Gene3D" id="1.50.10.140">
    <property type="match status" value="1"/>
</dbReference>
<proteinExistence type="predicted"/>
<dbReference type="PIRSF" id="PIRSF028431">
    <property type="entry name" value="UCP028431"/>
    <property type="match status" value="1"/>
</dbReference>
<dbReference type="InterPro" id="IPR016883">
    <property type="entry name" value="UCP028431"/>
</dbReference>
<dbReference type="PROSITE" id="PS51257">
    <property type="entry name" value="PROKAR_LIPOPROTEIN"/>
    <property type="match status" value="1"/>
</dbReference>
<reference evidence="3" key="2">
    <citation type="submission" date="2013-11" db="EMBL/GenBank/DDBJ databases">
        <title>Draft genome sequence of Bacteroides uniformis (ATCC 8492).</title>
        <authorList>
            <person name="Sudarsanam P."/>
            <person name="Ley R."/>
            <person name="Guruge J."/>
            <person name="Turnbaugh P.J."/>
            <person name="Mahowald M."/>
            <person name="Liep D."/>
            <person name="Gordon J."/>
        </authorList>
    </citation>
    <scope>NUCLEOTIDE SEQUENCE</scope>
    <source>
        <strain evidence="3">ATCC 8492</strain>
    </source>
</reference>
<feature type="domain" description="Glycoamylase-like" evidence="2">
    <location>
        <begin position="212"/>
        <end position="429"/>
    </location>
</feature>
<feature type="signal peptide" evidence="1">
    <location>
        <begin position="1"/>
        <end position="26"/>
    </location>
</feature>
<dbReference type="EMBL" id="AAYH02000048">
    <property type="protein sequence ID" value="EDO52350.1"/>
    <property type="molecule type" value="Genomic_DNA"/>
</dbReference>
<keyword evidence="4" id="KW-1185">Reference proteome</keyword>
<dbReference type="AlphaFoldDB" id="A0ABC9N6H5"/>
<name>A0ABC9N6H5_BACUC</name>
<dbReference type="InterPro" id="IPR019282">
    <property type="entry name" value="Glycoamylase-like_cons_dom"/>
</dbReference>
<evidence type="ECO:0000259" key="2">
    <source>
        <dbReference type="Pfam" id="PF10091"/>
    </source>
</evidence>
<evidence type="ECO:0000313" key="4">
    <source>
        <dbReference type="Proteomes" id="UP000004110"/>
    </source>
</evidence>
<reference evidence="3" key="1">
    <citation type="submission" date="2007-06" db="EMBL/GenBank/DDBJ databases">
        <authorList>
            <person name="Fulton L."/>
            <person name="Clifton S."/>
            <person name="Fulton B."/>
            <person name="Xu J."/>
            <person name="Minx P."/>
            <person name="Pepin K.H."/>
            <person name="Johnson M."/>
            <person name="Thiruvilangam P."/>
            <person name="Bhonagiri V."/>
            <person name="Nash W.E."/>
            <person name="Mardis E.R."/>
            <person name="Wilson R.K."/>
        </authorList>
    </citation>
    <scope>NUCLEOTIDE SEQUENCE [LARGE SCALE GENOMIC DNA]</scope>
    <source>
        <strain evidence="3">ATCC 8492</strain>
    </source>
</reference>
<feature type="chain" id="PRO_5044781374" description="Glycoamylase-like domain-containing protein" evidence="1">
    <location>
        <begin position="27"/>
        <end position="449"/>
    </location>
</feature>
<evidence type="ECO:0000313" key="3">
    <source>
        <dbReference type="EMBL" id="EDO52350.1"/>
    </source>
</evidence>
<dbReference type="Proteomes" id="UP000004110">
    <property type="component" value="Unassembled WGS sequence"/>
</dbReference>
<keyword evidence="1" id="KW-0732">Signal</keyword>
<evidence type="ECO:0000256" key="1">
    <source>
        <dbReference type="SAM" id="SignalP"/>
    </source>
</evidence>